<evidence type="ECO:0000313" key="3">
    <source>
        <dbReference type="Proteomes" id="UP000195043"/>
    </source>
</evidence>
<dbReference type="PROSITE" id="PS51186">
    <property type="entry name" value="GNAT"/>
    <property type="match status" value="1"/>
</dbReference>
<gene>
    <name evidence="2" type="ORF">A5886_000332</name>
</gene>
<dbReference type="STRING" id="1834191.A5886_000332"/>
<comment type="caution">
    <text evidence="2">The sequence shown here is derived from an EMBL/GenBank/DDBJ whole genome shotgun (WGS) entry which is preliminary data.</text>
</comment>
<proteinExistence type="predicted"/>
<dbReference type="EMBL" id="NGKU01000001">
    <property type="protein sequence ID" value="OTN75262.1"/>
    <property type="molecule type" value="Genomic_DNA"/>
</dbReference>
<reference evidence="2 3" key="1">
    <citation type="submission" date="2017-05" db="EMBL/GenBank/DDBJ databases">
        <title>The Genome Sequence of Enterococcus sp. 8G7_MSG3316.</title>
        <authorList>
            <consortium name="The Broad Institute Genomics Platform"/>
            <consortium name="The Broad Institute Genomic Center for Infectious Diseases"/>
            <person name="Earl A."/>
            <person name="Manson A."/>
            <person name="Schwartman J."/>
            <person name="Gilmore M."/>
            <person name="Abouelleil A."/>
            <person name="Cao P."/>
            <person name="Chapman S."/>
            <person name="Cusick C."/>
            <person name="Shea T."/>
            <person name="Young S."/>
            <person name="Neafsey D."/>
            <person name="Nusbaum C."/>
            <person name="Birren B."/>
        </authorList>
    </citation>
    <scope>NUCLEOTIDE SEQUENCE [LARGE SCALE GENOMIC DNA]</scope>
    <source>
        <strain evidence="2 3">8G7_MSG3316</strain>
    </source>
</reference>
<dbReference type="RefSeq" id="WP_086273332.1">
    <property type="nucleotide sequence ID" value="NZ_NGKU01000001.1"/>
</dbReference>
<dbReference type="InterPro" id="IPR016181">
    <property type="entry name" value="Acyl_CoA_acyltransferase"/>
</dbReference>
<keyword evidence="3" id="KW-1185">Reference proteome</keyword>
<dbReference type="AlphaFoldDB" id="A0A242A2T6"/>
<organism evidence="2 3">
    <name type="scientific">Candidatus Enterococcus testudinis</name>
    <dbReference type="NCBI Taxonomy" id="1834191"/>
    <lineage>
        <taxon>Bacteria</taxon>
        <taxon>Bacillati</taxon>
        <taxon>Bacillota</taxon>
        <taxon>Bacilli</taxon>
        <taxon>Lactobacillales</taxon>
        <taxon>Enterococcaceae</taxon>
        <taxon>Enterococcus</taxon>
    </lineage>
</organism>
<dbReference type="InterPro" id="IPR051531">
    <property type="entry name" value="N-acetyltransferase"/>
</dbReference>
<feature type="domain" description="N-acetyltransferase" evidence="1">
    <location>
        <begin position="22"/>
        <end position="173"/>
    </location>
</feature>
<evidence type="ECO:0000313" key="2">
    <source>
        <dbReference type="EMBL" id="OTN75262.1"/>
    </source>
</evidence>
<name>A0A242A2T6_9ENTE</name>
<dbReference type="SUPFAM" id="SSF55729">
    <property type="entry name" value="Acyl-CoA N-acyltransferases (Nat)"/>
    <property type="match status" value="1"/>
</dbReference>
<dbReference type="GO" id="GO:0016747">
    <property type="term" value="F:acyltransferase activity, transferring groups other than amino-acyl groups"/>
    <property type="evidence" value="ECO:0007669"/>
    <property type="project" value="InterPro"/>
</dbReference>
<evidence type="ECO:0000259" key="1">
    <source>
        <dbReference type="PROSITE" id="PS51186"/>
    </source>
</evidence>
<protein>
    <recommendedName>
        <fullName evidence="1">N-acetyltransferase domain-containing protein</fullName>
    </recommendedName>
</protein>
<dbReference type="Pfam" id="PF13302">
    <property type="entry name" value="Acetyltransf_3"/>
    <property type="match status" value="1"/>
</dbReference>
<dbReference type="PANTHER" id="PTHR43792">
    <property type="entry name" value="GNAT FAMILY, PUTATIVE (AFU_ORTHOLOGUE AFUA_3G00765)-RELATED-RELATED"/>
    <property type="match status" value="1"/>
</dbReference>
<sequence length="189" mass="21391">MENNERHQLLLAKHQIIDTPRLLLRPVTLADATDMYAYASDAETTKFVFPQHQSIEDTMVSIATYFMADPLGKFAIQDKTSGQMIGTIDLRVESAKETAEIGYTLSRMFWGQGLMPEAAMALLHLGFETLDLVRIYALHDARNPQSGRVMEKIGMKVEATIPSARLLRGQLIDEVMRGMTKEEWTKRVM</sequence>
<accession>A0A242A2T6</accession>
<dbReference type="Proteomes" id="UP000195043">
    <property type="component" value="Unassembled WGS sequence"/>
</dbReference>
<dbReference type="Gene3D" id="3.40.630.30">
    <property type="match status" value="1"/>
</dbReference>
<dbReference type="InterPro" id="IPR000182">
    <property type="entry name" value="GNAT_dom"/>
</dbReference>
<dbReference type="OrthoDB" id="9798081at2"/>